<reference evidence="9 10" key="1">
    <citation type="submission" date="2016-10" db="EMBL/GenBank/DDBJ databases">
        <authorList>
            <person name="de Groot N.N."/>
        </authorList>
    </citation>
    <scope>NUCLEOTIDE SEQUENCE [LARGE SCALE GENOMIC DNA]</scope>
    <source>
        <strain evidence="9 10">CGMCC 1.9157</strain>
    </source>
</reference>
<feature type="transmembrane region" description="Helical" evidence="8">
    <location>
        <begin position="202"/>
        <end position="219"/>
    </location>
</feature>
<dbReference type="Gene3D" id="1.20.1530.20">
    <property type="match status" value="2"/>
</dbReference>
<feature type="transmembrane region" description="Helical" evidence="8">
    <location>
        <begin position="65"/>
        <end position="88"/>
    </location>
</feature>
<dbReference type="GO" id="GO:0055085">
    <property type="term" value="P:transmembrane transport"/>
    <property type="evidence" value="ECO:0007669"/>
    <property type="project" value="InterPro"/>
</dbReference>
<keyword evidence="3" id="KW-0813">Transport</keyword>
<keyword evidence="7 8" id="KW-0472">Membrane</keyword>
<proteinExistence type="inferred from homology"/>
<dbReference type="PANTHER" id="PTHR36838">
    <property type="entry name" value="AUXIN EFFLUX CARRIER FAMILY PROTEIN"/>
    <property type="match status" value="1"/>
</dbReference>
<evidence type="ECO:0000256" key="5">
    <source>
        <dbReference type="ARBA" id="ARBA00022692"/>
    </source>
</evidence>
<dbReference type="STRING" id="655353.SAMN04488056_10951"/>
<evidence type="ECO:0000256" key="2">
    <source>
        <dbReference type="ARBA" id="ARBA00010145"/>
    </source>
</evidence>
<comment type="similarity">
    <text evidence="2">Belongs to the auxin efflux carrier (TC 2.A.69) family.</text>
</comment>
<dbReference type="GO" id="GO:0005886">
    <property type="term" value="C:plasma membrane"/>
    <property type="evidence" value="ECO:0007669"/>
    <property type="project" value="UniProtKB-SubCell"/>
</dbReference>
<keyword evidence="10" id="KW-1185">Reference proteome</keyword>
<dbReference type="AlphaFoldDB" id="A0A1I5IK76"/>
<evidence type="ECO:0000256" key="1">
    <source>
        <dbReference type="ARBA" id="ARBA00004651"/>
    </source>
</evidence>
<dbReference type="PANTHER" id="PTHR36838:SF3">
    <property type="entry name" value="TRANSPORTER AUXIN EFFLUX CARRIER EC FAMILY"/>
    <property type="match status" value="1"/>
</dbReference>
<feature type="transmembrane region" description="Helical" evidence="8">
    <location>
        <begin position="231"/>
        <end position="253"/>
    </location>
</feature>
<keyword evidence="6 8" id="KW-1133">Transmembrane helix</keyword>
<accession>A0A1I5IK76</accession>
<sequence length="318" mass="33673">MLDIFNIVFPIFALIAIGYGLIFSGLIPKEAGAALSKFVFTVPLPLTMFRSLATANLSEQAPWSLWGAFFLCVFAMFGLGMLVTRFLFGREGSVLAVAGISSGFSNLVLLGIPVISAVFGEDSLVPLVMLLTIHLPIMTLLSSIMVEVYAREPGQALHFGAILLKVGKGLMRNAIILGILAGGIWGFIGLPIPELASGVIDRIVPVTVPLALMAMGMSMREYGLQGDILNGLALAIIKTVAFPALFYLVTATILPLPNAWTAVILLGAASPTGVNAYLLANHFGVGHRLSANTISLSVLVSLVTLPFWISVAHTIMGH</sequence>
<dbReference type="EMBL" id="FOVR01000009">
    <property type="protein sequence ID" value="SFO61028.1"/>
    <property type="molecule type" value="Genomic_DNA"/>
</dbReference>
<evidence type="ECO:0000256" key="3">
    <source>
        <dbReference type="ARBA" id="ARBA00022448"/>
    </source>
</evidence>
<dbReference type="Proteomes" id="UP000199236">
    <property type="component" value="Unassembled WGS sequence"/>
</dbReference>
<feature type="transmembrane region" description="Helical" evidence="8">
    <location>
        <begin position="291"/>
        <end position="309"/>
    </location>
</feature>
<feature type="transmembrane region" description="Helical" evidence="8">
    <location>
        <begin position="125"/>
        <end position="149"/>
    </location>
</feature>
<evidence type="ECO:0000256" key="7">
    <source>
        <dbReference type="ARBA" id="ARBA00023136"/>
    </source>
</evidence>
<evidence type="ECO:0000256" key="6">
    <source>
        <dbReference type="ARBA" id="ARBA00022989"/>
    </source>
</evidence>
<dbReference type="Pfam" id="PF03547">
    <property type="entry name" value="Mem_trans"/>
    <property type="match status" value="1"/>
</dbReference>
<feature type="transmembrane region" description="Helical" evidence="8">
    <location>
        <begin position="170"/>
        <end position="190"/>
    </location>
</feature>
<evidence type="ECO:0000256" key="8">
    <source>
        <dbReference type="SAM" id="Phobius"/>
    </source>
</evidence>
<evidence type="ECO:0008006" key="11">
    <source>
        <dbReference type="Google" id="ProtNLM"/>
    </source>
</evidence>
<evidence type="ECO:0000313" key="10">
    <source>
        <dbReference type="Proteomes" id="UP000199236"/>
    </source>
</evidence>
<feature type="transmembrane region" description="Helical" evidence="8">
    <location>
        <begin position="6"/>
        <end position="27"/>
    </location>
</feature>
<organism evidence="9 10">
    <name type="scientific">Cohaesibacter marisflavi</name>
    <dbReference type="NCBI Taxonomy" id="655353"/>
    <lineage>
        <taxon>Bacteria</taxon>
        <taxon>Pseudomonadati</taxon>
        <taxon>Pseudomonadota</taxon>
        <taxon>Alphaproteobacteria</taxon>
        <taxon>Hyphomicrobiales</taxon>
        <taxon>Cohaesibacteraceae</taxon>
    </lineage>
</organism>
<dbReference type="InterPro" id="IPR038770">
    <property type="entry name" value="Na+/solute_symporter_sf"/>
</dbReference>
<dbReference type="InterPro" id="IPR004776">
    <property type="entry name" value="Mem_transp_PIN-like"/>
</dbReference>
<protein>
    <recommendedName>
        <fullName evidence="11">AEC family transporter</fullName>
    </recommendedName>
</protein>
<evidence type="ECO:0000256" key="4">
    <source>
        <dbReference type="ARBA" id="ARBA00022475"/>
    </source>
</evidence>
<keyword evidence="5 8" id="KW-0812">Transmembrane</keyword>
<feature type="transmembrane region" description="Helical" evidence="8">
    <location>
        <begin position="95"/>
        <end position="119"/>
    </location>
</feature>
<dbReference type="RefSeq" id="WP_175528112.1">
    <property type="nucleotide sequence ID" value="NZ_FOVR01000009.1"/>
</dbReference>
<evidence type="ECO:0000313" key="9">
    <source>
        <dbReference type="EMBL" id="SFO61028.1"/>
    </source>
</evidence>
<keyword evidence="4" id="KW-1003">Cell membrane</keyword>
<name>A0A1I5IK76_9HYPH</name>
<comment type="subcellular location">
    <subcellularLocation>
        <location evidence="1">Cell membrane</location>
        <topology evidence="1">Multi-pass membrane protein</topology>
    </subcellularLocation>
</comment>
<feature type="transmembrane region" description="Helical" evidence="8">
    <location>
        <begin position="259"/>
        <end position="279"/>
    </location>
</feature>
<gene>
    <name evidence="9" type="ORF">SAMN04488056_10951</name>
</gene>